<gene>
    <name evidence="2" type="ORF">GRI44_02685</name>
</gene>
<keyword evidence="3" id="KW-1185">Reference proteome</keyword>
<protein>
    <recommendedName>
        <fullName evidence="4">Flagellar hook-associated protein 2 C-terminal domain-containing protein</fullName>
    </recommendedName>
</protein>
<evidence type="ECO:0000313" key="3">
    <source>
        <dbReference type="Proteomes" id="UP000473531"/>
    </source>
</evidence>
<feature type="coiled-coil region" evidence="1">
    <location>
        <begin position="21"/>
        <end position="48"/>
    </location>
</feature>
<evidence type="ECO:0000256" key="1">
    <source>
        <dbReference type="SAM" id="Coils"/>
    </source>
</evidence>
<name>A0A6L7GDI8_9SPHN</name>
<dbReference type="OrthoDB" id="7388356at2"/>
<dbReference type="RefSeq" id="WP_160599913.1">
    <property type="nucleotide sequence ID" value="NZ_WTYU01000001.1"/>
</dbReference>
<dbReference type="EMBL" id="WTYU01000001">
    <property type="protein sequence ID" value="MXP13660.1"/>
    <property type="molecule type" value="Genomic_DNA"/>
</dbReference>
<dbReference type="Proteomes" id="UP000473531">
    <property type="component" value="Unassembled WGS sequence"/>
</dbReference>
<evidence type="ECO:0008006" key="4">
    <source>
        <dbReference type="Google" id="ProtNLM"/>
    </source>
</evidence>
<organism evidence="2 3">
    <name type="scientific">Allopontixanthobacter confluentis</name>
    <dbReference type="NCBI Taxonomy" id="1849021"/>
    <lineage>
        <taxon>Bacteria</taxon>
        <taxon>Pseudomonadati</taxon>
        <taxon>Pseudomonadota</taxon>
        <taxon>Alphaproteobacteria</taxon>
        <taxon>Sphingomonadales</taxon>
        <taxon>Erythrobacteraceae</taxon>
        <taxon>Allopontixanthobacter</taxon>
    </lineage>
</organism>
<sequence length="82" mass="8999">MDKLAREMGTTGNPGTLAGSVARYTRSAQQIDDQLAKITEQQDALRAQLTTQFARTDRNVAASQSTLSFLKNQIAAWNADRN</sequence>
<reference evidence="2 3" key="1">
    <citation type="submission" date="2019-12" db="EMBL/GenBank/DDBJ databases">
        <title>Genomic-based taxomic classification of the family Erythrobacteraceae.</title>
        <authorList>
            <person name="Xu L."/>
        </authorList>
    </citation>
    <scope>NUCLEOTIDE SEQUENCE [LARGE SCALE GENOMIC DNA]</scope>
    <source>
        <strain evidence="2 3">KCTC 52259</strain>
    </source>
</reference>
<comment type="caution">
    <text evidence="2">The sequence shown here is derived from an EMBL/GenBank/DDBJ whole genome shotgun (WGS) entry which is preliminary data.</text>
</comment>
<evidence type="ECO:0000313" key="2">
    <source>
        <dbReference type="EMBL" id="MXP13660.1"/>
    </source>
</evidence>
<proteinExistence type="predicted"/>
<accession>A0A6L7GDI8</accession>
<keyword evidence="1" id="KW-0175">Coiled coil</keyword>
<dbReference type="AlphaFoldDB" id="A0A6L7GDI8"/>